<dbReference type="AlphaFoldDB" id="A0A096BEA8"/>
<comment type="caution">
    <text evidence="2">The sequence shown here is derived from an EMBL/GenBank/DDBJ whole genome shotgun (WGS) entry which is preliminary data.</text>
</comment>
<proteinExistence type="predicted"/>
<protein>
    <recommendedName>
        <fullName evidence="4">Stage II sporulation protein P</fullName>
    </recommendedName>
</protein>
<dbReference type="EMBL" id="ADLO01000004">
    <property type="protein sequence ID" value="KGF57485.1"/>
    <property type="molecule type" value="Genomic_DNA"/>
</dbReference>
<dbReference type="eggNOG" id="COG0860">
    <property type="taxonomic scope" value="Bacteria"/>
</dbReference>
<dbReference type="InterPro" id="IPR010897">
    <property type="entry name" value="Spore_II_P"/>
</dbReference>
<dbReference type="PATRIC" id="fig|742738.3.peg.129"/>
<evidence type="ECO:0000256" key="1">
    <source>
        <dbReference type="SAM" id="MobiDB-lite"/>
    </source>
</evidence>
<evidence type="ECO:0000313" key="3">
    <source>
        <dbReference type="Proteomes" id="UP000029585"/>
    </source>
</evidence>
<dbReference type="HOGENOM" id="CLU_056129_0_0_9"/>
<gene>
    <name evidence="2" type="ORF">HMPREF9460_00123</name>
</gene>
<feature type="region of interest" description="Disordered" evidence="1">
    <location>
        <begin position="90"/>
        <end position="131"/>
    </location>
</feature>
<dbReference type="Pfam" id="PF07454">
    <property type="entry name" value="SpoIIP"/>
    <property type="match status" value="1"/>
</dbReference>
<sequence length="391" mass="41880">MKPRIQWGRLLRRSLALFLATLAVWALLVCSGGGSAANAFRSLGQDPGFVSAALSAELGQVAEDDGPLSGLSGWARLVVDQSPLLRGNGDAVAGHLDGSAPATPDLPAGQPAQDHDDISEPPPETTAAPEDIIARTLVPTSTQGYEVSGGLYLYNRTGLDVDLAAAAATPVNIALPAEGPQILIVHTHGSEAYTPDGTDIYEPSDNNTRTLDENYNVVRVGDEMERVFTELGLTVVHDRTLYDYPKYNGAYDRSAEAVQRYLEQYPSIKIVLDVHRDALVGEDGTVYKAVTRIDGVDTAQVMLVLGSSEGGEHPNWMQNLSLACRIQESMNTLYPTLARPMTMRSSRYNQQLSNGSLLVEVGTHGNTLQEALAGARLFARAAGQVLLGLKE</sequence>
<dbReference type="NCBIfam" id="TIGR02867">
    <property type="entry name" value="spore_II_P"/>
    <property type="match status" value="1"/>
</dbReference>
<reference evidence="2 3" key="1">
    <citation type="submission" date="2011-08" db="EMBL/GenBank/DDBJ databases">
        <title>The Genome Sequence of Clostridium orbiscindens 1_3_50AFAA.</title>
        <authorList>
            <consortium name="The Broad Institute Genome Sequencing Platform"/>
            <person name="Earl A."/>
            <person name="Ward D."/>
            <person name="Feldgarden M."/>
            <person name="Gevers D."/>
            <person name="Daigneault M."/>
            <person name="Strauss J."/>
            <person name="Allen-Vercoe E."/>
            <person name="Young S.K."/>
            <person name="Zeng Q."/>
            <person name="Gargeya S."/>
            <person name="Fitzgerald M."/>
            <person name="Haas B."/>
            <person name="Abouelleil A."/>
            <person name="Alvarado L."/>
            <person name="Arachchi H.M."/>
            <person name="Berlin A."/>
            <person name="Brown A."/>
            <person name="Chapman S.B."/>
            <person name="Chen Z."/>
            <person name="Dunbar C."/>
            <person name="Freedman E."/>
            <person name="Gearin G."/>
            <person name="Gellesch M."/>
            <person name="Goldberg J."/>
            <person name="Griggs A."/>
            <person name="Gujja S."/>
            <person name="Heiman D."/>
            <person name="Howarth C."/>
            <person name="Larson L."/>
            <person name="Lui A."/>
            <person name="MacDonald P.J.P."/>
            <person name="Montmayeur A."/>
            <person name="Murphy C."/>
            <person name="Neiman D."/>
            <person name="Pearson M."/>
            <person name="Priest M."/>
            <person name="Roberts A."/>
            <person name="Saif S."/>
            <person name="Shea T."/>
            <person name="Shenoy N."/>
            <person name="Sisk P."/>
            <person name="Stolte C."/>
            <person name="Sykes S."/>
            <person name="Wortman J."/>
            <person name="Nusbaum C."/>
            <person name="Birren B."/>
        </authorList>
    </citation>
    <scope>NUCLEOTIDE SEQUENCE [LARGE SCALE GENOMIC DNA]</scope>
    <source>
        <strain evidence="2 3">1_3_50AFAA</strain>
    </source>
</reference>
<organism evidence="2 3">
    <name type="scientific">Flavonifractor plautii 1_3_50AFAA</name>
    <dbReference type="NCBI Taxonomy" id="742738"/>
    <lineage>
        <taxon>Bacteria</taxon>
        <taxon>Bacillati</taxon>
        <taxon>Bacillota</taxon>
        <taxon>Clostridia</taxon>
        <taxon>Eubacteriales</taxon>
        <taxon>Oscillospiraceae</taxon>
        <taxon>Flavonifractor</taxon>
    </lineage>
</organism>
<evidence type="ECO:0000313" key="2">
    <source>
        <dbReference type="EMBL" id="KGF57485.1"/>
    </source>
</evidence>
<accession>A0A096BEA8</accession>
<name>A0A096BEA8_FLAPL</name>
<dbReference type="RefSeq" id="WP_044938193.1">
    <property type="nucleotide sequence ID" value="NZ_KN174161.1"/>
</dbReference>
<keyword evidence="3" id="KW-1185">Reference proteome</keyword>
<evidence type="ECO:0008006" key="4">
    <source>
        <dbReference type="Google" id="ProtNLM"/>
    </source>
</evidence>
<dbReference type="Proteomes" id="UP000029585">
    <property type="component" value="Unassembled WGS sequence"/>
</dbReference>